<accession>A0AAD4W0Q1</accession>
<dbReference type="InterPro" id="IPR021109">
    <property type="entry name" value="Peptidase_aspartic_dom_sf"/>
</dbReference>
<proteinExistence type="predicted"/>
<keyword evidence="2" id="KW-1185">Reference proteome</keyword>
<gene>
    <name evidence="1" type="ORF">L3X38_024861</name>
</gene>
<sequence length="93" mass="10327">MGALRFLEAMEKQMNKLMKSPEKGLMFVEGSINGKVAKNVMSHTSVTHNFISEDEAKILGLKLQKDMGRMKAVNSEVLPKTRVANHVQVKLGT</sequence>
<organism evidence="1 2">
    <name type="scientific">Prunus dulcis</name>
    <name type="common">Almond</name>
    <name type="synonym">Amygdalus dulcis</name>
    <dbReference type="NCBI Taxonomy" id="3755"/>
    <lineage>
        <taxon>Eukaryota</taxon>
        <taxon>Viridiplantae</taxon>
        <taxon>Streptophyta</taxon>
        <taxon>Embryophyta</taxon>
        <taxon>Tracheophyta</taxon>
        <taxon>Spermatophyta</taxon>
        <taxon>Magnoliopsida</taxon>
        <taxon>eudicotyledons</taxon>
        <taxon>Gunneridae</taxon>
        <taxon>Pentapetalae</taxon>
        <taxon>rosids</taxon>
        <taxon>fabids</taxon>
        <taxon>Rosales</taxon>
        <taxon>Rosaceae</taxon>
        <taxon>Amygdaloideae</taxon>
        <taxon>Amygdaleae</taxon>
        <taxon>Prunus</taxon>
    </lineage>
</organism>
<dbReference type="Proteomes" id="UP001054821">
    <property type="component" value="Chromosome 4"/>
</dbReference>
<dbReference type="AlphaFoldDB" id="A0AAD4W0Q1"/>
<dbReference type="EMBL" id="JAJFAZ020000004">
    <property type="protein sequence ID" value="KAI5334728.1"/>
    <property type="molecule type" value="Genomic_DNA"/>
</dbReference>
<dbReference type="Gene3D" id="2.40.70.10">
    <property type="entry name" value="Acid Proteases"/>
    <property type="match status" value="1"/>
</dbReference>
<comment type="caution">
    <text evidence="1">The sequence shown here is derived from an EMBL/GenBank/DDBJ whole genome shotgun (WGS) entry which is preliminary data.</text>
</comment>
<protein>
    <submittedName>
        <fullName evidence="1">Uncharacterized protein</fullName>
    </submittedName>
</protein>
<evidence type="ECO:0000313" key="1">
    <source>
        <dbReference type="EMBL" id="KAI5334728.1"/>
    </source>
</evidence>
<evidence type="ECO:0000313" key="2">
    <source>
        <dbReference type="Proteomes" id="UP001054821"/>
    </source>
</evidence>
<reference evidence="1 2" key="1">
    <citation type="journal article" date="2022" name="G3 (Bethesda)">
        <title>Whole-genome sequence and methylome profiling of the almond [Prunus dulcis (Mill.) D.A. Webb] cultivar 'Nonpareil'.</title>
        <authorList>
            <person name="D'Amico-Willman K.M."/>
            <person name="Ouma W.Z."/>
            <person name="Meulia T."/>
            <person name="Sideli G.M."/>
            <person name="Gradziel T.M."/>
            <person name="Fresnedo-Ramirez J."/>
        </authorList>
    </citation>
    <scope>NUCLEOTIDE SEQUENCE [LARGE SCALE GENOMIC DNA]</scope>
    <source>
        <strain evidence="1">Clone GOH B32 T37-40</strain>
    </source>
</reference>
<name>A0AAD4W0Q1_PRUDU</name>